<organism evidence="2 3">
    <name type="scientific">Candidatus Sungiibacteriota bacterium</name>
    <dbReference type="NCBI Taxonomy" id="2750080"/>
    <lineage>
        <taxon>Bacteria</taxon>
        <taxon>Candidatus Sungiibacteriota</taxon>
    </lineage>
</organism>
<gene>
    <name evidence="2" type="ORF">HY220_03815</name>
</gene>
<dbReference type="AlphaFoldDB" id="A0A9D6QYX4"/>
<comment type="caution">
    <text evidence="2">The sequence shown here is derived from an EMBL/GenBank/DDBJ whole genome shotgun (WGS) entry which is preliminary data.</text>
</comment>
<dbReference type="InterPro" id="IPR000305">
    <property type="entry name" value="GIY-YIG_endonuc"/>
</dbReference>
<protein>
    <submittedName>
        <fullName evidence="2">GIY-YIG nuclease family protein</fullName>
    </submittedName>
</protein>
<dbReference type="InterPro" id="IPR035901">
    <property type="entry name" value="GIY-YIG_endonuc_sf"/>
</dbReference>
<dbReference type="Gene3D" id="3.40.1440.10">
    <property type="entry name" value="GIY-YIG endonuclease"/>
    <property type="match status" value="1"/>
</dbReference>
<dbReference type="Pfam" id="PF01541">
    <property type="entry name" value="GIY-YIG"/>
    <property type="match status" value="1"/>
</dbReference>
<sequence length="83" mass="10257">MYFVYALYNKKFDKIYVGQTENLEKRLTLHEEKTFKNSFTSRFDGHWDLIYSEHLTTRREALRREKQLKSFRGREFIKKYIPA</sequence>
<feature type="domain" description="GIY-YIG" evidence="1">
    <location>
        <begin position="1"/>
        <end position="78"/>
    </location>
</feature>
<evidence type="ECO:0000313" key="3">
    <source>
        <dbReference type="Proteomes" id="UP000808388"/>
    </source>
</evidence>
<dbReference type="EMBL" id="JACQCQ010000013">
    <property type="protein sequence ID" value="MBI3627836.1"/>
    <property type="molecule type" value="Genomic_DNA"/>
</dbReference>
<name>A0A9D6QYX4_9BACT</name>
<dbReference type="PROSITE" id="PS50164">
    <property type="entry name" value="GIY_YIG"/>
    <property type="match status" value="1"/>
</dbReference>
<reference evidence="2" key="1">
    <citation type="submission" date="2020-07" db="EMBL/GenBank/DDBJ databases">
        <title>Huge and variable diversity of episymbiotic CPR bacteria and DPANN archaea in groundwater ecosystems.</title>
        <authorList>
            <person name="He C.Y."/>
            <person name="Keren R."/>
            <person name="Whittaker M."/>
            <person name="Farag I.F."/>
            <person name="Doudna J."/>
            <person name="Cate J.H.D."/>
            <person name="Banfield J.F."/>
        </authorList>
    </citation>
    <scope>NUCLEOTIDE SEQUENCE</scope>
    <source>
        <strain evidence="2">NC_groundwater_972_Pr1_S-0.2um_49_27</strain>
    </source>
</reference>
<evidence type="ECO:0000313" key="2">
    <source>
        <dbReference type="EMBL" id="MBI3627836.1"/>
    </source>
</evidence>
<dbReference type="Proteomes" id="UP000808388">
    <property type="component" value="Unassembled WGS sequence"/>
</dbReference>
<proteinExistence type="predicted"/>
<evidence type="ECO:0000259" key="1">
    <source>
        <dbReference type="PROSITE" id="PS50164"/>
    </source>
</evidence>
<dbReference type="SUPFAM" id="SSF82771">
    <property type="entry name" value="GIY-YIG endonuclease"/>
    <property type="match status" value="1"/>
</dbReference>
<accession>A0A9D6QYX4</accession>